<accession>A0ABN9A5K0</accession>
<gene>
    <name evidence="1" type="ORF">MRATA1EN1_LOCUS29882</name>
</gene>
<evidence type="ECO:0000313" key="2">
    <source>
        <dbReference type="Proteomes" id="UP001176941"/>
    </source>
</evidence>
<protein>
    <submittedName>
        <fullName evidence="1">Uncharacterized protein</fullName>
    </submittedName>
</protein>
<sequence>MRTSPTLISVPEANCSLTAIGLYLDVYFRLARLTAIRSGETAFYSLICQLQTYAMSLLLARIFIGLLLDYFLSNILSQACLPWELWTNSVSPSDRNLSICGLHSLIPLKYPSPSKNAIL</sequence>
<name>A0ABN9A5K0_RANTA</name>
<keyword evidence="2" id="KW-1185">Reference proteome</keyword>
<proteinExistence type="predicted"/>
<organism evidence="1 2">
    <name type="scientific">Rangifer tarandus platyrhynchus</name>
    <name type="common">Svalbard reindeer</name>
    <dbReference type="NCBI Taxonomy" id="3082113"/>
    <lineage>
        <taxon>Eukaryota</taxon>
        <taxon>Metazoa</taxon>
        <taxon>Chordata</taxon>
        <taxon>Craniata</taxon>
        <taxon>Vertebrata</taxon>
        <taxon>Euteleostomi</taxon>
        <taxon>Mammalia</taxon>
        <taxon>Eutheria</taxon>
        <taxon>Laurasiatheria</taxon>
        <taxon>Artiodactyla</taxon>
        <taxon>Ruminantia</taxon>
        <taxon>Pecora</taxon>
        <taxon>Cervidae</taxon>
        <taxon>Odocoileinae</taxon>
        <taxon>Rangifer</taxon>
    </lineage>
</organism>
<dbReference type="Proteomes" id="UP001176941">
    <property type="component" value="Chromosome X"/>
</dbReference>
<reference evidence="1" key="1">
    <citation type="submission" date="2023-04" db="EMBL/GenBank/DDBJ databases">
        <authorList>
            <consortium name="ELIXIR-Norway"/>
        </authorList>
    </citation>
    <scope>NUCLEOTIDE SEQUENCE [LARGE SCALE GENOMIC DNA]</scope>
</reference>
<dbReference type="EMBL" id="OX460343">
    <property type="protein sequence ID" value="CAI9180920.1"/>
    <property type="molecule type" value="Genomic_DNA"/>
</dbReference>
<evidence type="ECO:0000313" key="1">
    <source>
        <dbReference type="EMBL" id="CAI9180920.1"/>
    </source>
</evidence>